<keyword evidence="4" id="KW-1185">Reference proteome</keyword>
<dbReference type="PANTHER" id="PTHR35526:SF3">
    <property type="entry name" value="ANTI-SIGMA-F FACTOR RSBW"/>
    <property type="match status" value="1"/>
</dbReference>
<dbReference type="Pfam" id="PF13581">
    <property type="entry name" value="HATPase_c_2"/>
    <property type="match status" value="1"/>
</dbReference>
<accession>A0ABS6C7N1</accession>
<keyword evidence="3" id="KW-0067">ATP-binding</keyword>
<dbReference type="PANTHER" id="PTHR35526">
    <property type="entry name" value="ANTI-SIGMA-F FACTOR RSBW-RELATED"/>
    <property type="match status" value="1"/>
</dbReference>
<protein>
    <submittedName>
        <fullName evidence="3">ATP-binding protein</fullName>
    </submittedName>
</protein>
<gene>
    <name evidence="3" type="ORF">KN815_01840</name>
</gene>
<name>A0ABS6C7N1_9ACTN</name>
<evidence type="ECO:0000259" key="2">
    <source>
        <dbReference type="Pfam" id="PF13581"/>
    </source>
</evidence>
<organism evidence="3 4">
    <name type="scientific">Streptomyces niphimycinicus</name>
    <dbReference type="NCBI Taxonomy" id="2842201"/>
    <lineage>
        <taxon>Bacteria</taxon>
        <taxon>Bacillati</taxon>
        <taxon>Actinomycetota</taxon>
        <taxon>Actinomycetes</taxon>
        <taxon>Kitasatosporales</taxon>
        <taxon>Streptomycetaceae</taxon>
        <taxon>Streptomyces</taxon>
    </lineage>
</organism>
<dbReference type="RefSeq" id="WP_216339506.1">
    <property type="nucleotide sequence ID" value="NZ_JAHLEM010000015.1"/>
</dbReference>
<proteinExistence type="predicted"/>
<dbReference type="InterPro" id="IPR050267">
    <property type="entry name" value="Anti-sigma-factor_SerPK"/>
</dbReference>
<feature type="region of interest" description="Disordered" evidence="1">
    <location>
        <begin position="195"/>
        <end position="220"/>
    </location>
</feature>
<dbReference type="InterPro" id="IPR003594">
    <property type="entry name" value="HATPase_dom"/>
</dbReference>
<evidence type="ECO:0000313" key="4">
    <source>
        <dbReference type="Proteomes" id="UP000720508"/>
    </source>
</evidence>
<sequence length="220" mass="23671">MAEHSTAYEVKFRLPRRRSSVPRARALLHSALGEWGIGQAAETAELVLSELVTNAMRVRVPRDRLVGVRIEWLPEDSLLRLEASDAGEGKPEVRAPGEDETGGRGLMLVQALAHRWGFEQRACGIGKTVWAELQAPDRAPERDGAEIAAAAVRPGQCVRVWGAWRTVRSVGTERSASGDGCTVVLELDDGPGLRVDPTAPLTVRDADVSSPCSDGEDTSG</sequence>
<dbReference type="EMBL" id="JAHLEM010000015">
    <property type="protein sequence ID" value="MBU3862891.1"/>
    <property type="molecule type" value="Genomic_DNA"/>
</dbReference>
<keyword evidence="3" id="KW-0547">Nucleotide-binding</keyword>
<evidence type="ECO:0000313" key="3">
    <source>
        <dbReference type="EMBL" id="MBU3862891.1"/>
    </source>
</evidence>
<evidence type="ECO:0000256" key="1">
    <source>
        <dbReference type="SAM" id="MobiDB-lite"/>
    </source>
</evidence>
<feature type="domain" description="Histidine kinase/HSP90-like ATPase" evidence="2">
    <location>
        <begin position="17"/>
        <end position="119"/>
    </location>
</feature>
<comment type="caution">
    <text evidence="3">The sequence shown here is derived from an EMBL/GenBank/DDBJ whole genome shotgun (WGS) entry which is preliminary data.</text>
</comment>
<reference evidence="3 4" key="1">
    <citation type="submission" date="2021-06" db="EMBL/GenBank/DDBJ databases">
        <authorList>
            <person name="Pan X."/>
        </authorList>
    </citation>
    <scope>NUCLEOTIDE SEQUENCE [LARGE SCALE GENOMIC DNA]</scope>
    <source>
        <strain evidence="3 4">4503</strain>
    </source>
</reference>
<dbReference type="CDD" id="cd16936">
    <property type="entry name" value="HATPase_RsbW-like"/>
    <property type="match status" value="1"/>
</dbReference>
<dbReference type="Proteomes" id="UP000720508">
    <property type="component" value="Unassembled WGS sequence"/>
</dbReference>
<dbReference type="GO" id="GO:0005524">
    <property type="term" value="F:ATP binding"/>
    <property type="evidence" value="ECO:0007669"/>
    <property type="project" value="UniProtKB-KW"/>
</dbReference>